<dbReference type="AlphaFoldDB" id="A0AAJ0M4G1"/>
<keyword evidence="1" id="KW-0812">Transmembrane</keyword>
<comment type="caution">
    <text evidence="2">The sequence shown here is derived from an EMBL/GenBank/DDBJ whole genome shotgun (WGS) entry which is preliminary data.</text>
</comment>
<protein>
    <submittedName>
        <fullName evidence="2">Uncharacterized protein</fullName>
    </submittedName>
</protein>
<accession>A0AAJ0M4G1</accession>
<dbReference type="GeneID" id="87885575"/>
<dbReference type="Proteomes" id="UP001273166">
    <property type="component" value="Unassembled WGS sequence"/>
</dbReference>
<organism evidence="2 3">
    <name type="scientific">Chaetomium strumarium</name>
    <dbReference type="NCBI Taxonomy" id="1170767"/>
    <lineage>
        <taxon>Eukaryota</taxon>
        <taxon>Fungi</taxon>
        <taxon>Dikarya</taxon>
        <taxon>Ascomycota</taxon>
        <taxon>Pezizomycotina</taxon>
        <taxon>Sordariomycetes</taxon>
        <taxon>Sordariomycetidae</taxon>
        <taxon>Sordariales</taxon>
        <taxon>Chaetomiaceae</taxon>
        <taxon>Chaetomium</taxon>
    </lineage>
</organism>
<dbReference type="Gene3D" id="1.20.58.340">
    <property type="entry name" value="Magnesium transport protein CorA, transmembrane region"/>
    <property type="match status" value="1"/>
</dbReference>
<evidence type="ECO:0000313" key="3">
    <source>
        <dbReference type="Proteomes" id="UP001273166"/>
    </source>
</evidence>
<gene>
    <name evidence="2" type="ORF">B0T15DRAFT_491061</name>
</gene>
<reference evidence="2" key="2">
    <citation type="submission" date="2023-06" db="EMBL/GenBank/DDBJ databases">
        <authorList>
            <consortium name="Lawrence Berkeley National Laboratory"/>
            <person name="Mondo S.J."/>
            <person name="Hensen N."/>
            <person name="Bonometti L."/>
            <person name="Westerberg I."/>
            <person name="Brannstrom I.O."/>
            <person name="Guillou S."/>
            <person name="Cros-Aarteil S."/>
            <person name="Calhoun S."/>
            <person name="Haridas S."/>
            <person name="Kuo A."/>
            <person name="Pangilinan J."/>
            <person name="Riley R."/>
            <person name="Labutti K."/>
            <person name="Andreopoulos B."/>
            <person name="Lipzen A."/>
            <person name="Chen C."/>
            <person name="Yanf M."/>
            <person name="Daum C."/>
            <person name="Ng V."/>
            <person name="Clum A."/>
            <person name="Steindorff A."/>
            <person name="Ohm R."/>
            <person name="Martin F."/>
            <person name="Silar P."/>
            <person name="Natvig D."/>
            <person name="Lalanne C."/>
            <person name="Gautier V."/>
            <person name="Ament-Velasquez S.L."/>
            <person name="Kruys A."/>
            <person name="Hutchinson M.I."/>
            <person name="Powell A.J."/>
            <person name="Barry K."/>
            <person name="Miller A.N."/>
            <person name="Grigoriev I.V."/>
            <person name="Debuchy R."/>
            <person name="Gladieux P."/>
            <person name="Thoren M.H."/>
            <person name="Johannesson H."/>
        </authorList>
    </citation>
    <scope>NUCLEOTIDE SEQUENCE</scope>
    <source>
        <strain evidence="2">CBS 333.67</strain>
    </source>
</reference>
<keyword evidence="1" id="KW-0472">Membrane</keyword>
<keyword evidence="3" id="KW-1185">Reference proteome</keyword>
<keyword evidence="1" id="KW-1133">Transmembrane helix</keyword>
<feature type="transmembrane region" description="Helical" evidence="1">
    <location>
        <begin position="424"/>
        <end position="446"/>
    </location>
</feature>
<feature type="transmembrane region" description="Helical" evidence="1">
    <location>
        <begin position="380"/>
        <end position="404"/>
    </location>
</feature>
<sequence>METREEKLARWVDPPKNEQTSLRVLTGSLSLSADGSVNAVRISDDKIQYDQIEDHLLKTHSNNKTDDSLWHFRVLSLPRLQNGRLVLSLPKPTFHQIQSSWHLHPRTTEVFLSNNGVLATFTSPSNHPDTITTSRTSLLLKVANSRSTGFDCASITLDPSRRTTYILYHHLTDEPSVFATLLSSPELCITPHFFAFALYRSHHQHIEVHRNTIDDTIQRIERETKYGNPGKLMAATVTGEMGPRPSLDGCFVLEDPRRTIQRLSYCQTDLAVVGHVARCGLELGGWIVQGADDSGYGEVKDGACGDAFSKSLKAARVVVREEVEYIRRRTAMLLSQVEQMMQRAQSQTDFMLSNITQNDAEYTAAIAVDGKRDSIAMKTISILGIVYLPPTFVATLFSMGMFDWGTGAAGGEGSSSALRTSPSIWIYFVVAVPLTLATFLVWMLWARRENRKTSQRFRVYRTRTVESLGTAAAAESTVGLVSGEKMV</sequence>
<reference evidence="2" key="1">
    <citation type="journal article" date="2023" name="Mol. Phylogenet. Evol.">
        <title>Genome-scale phylogeny and comparative genomics of the fungal order Sordariales.</title>
        <authorList>
            <person name="Hensen N."/>
            <person name="Bonometti L."/>
            <person name="Westerberg I."/>
            <person name="Brannstrom I.O."/>
            <person name="Guillou S."/>
            <person name="Cros-Aarteil S."/>
            <person name="Calhoun S."/>
            <person name="Haridas S."/>
            <person name="Kuo A."/>
            <person name="Mondo S."/>
            <person name="Pangilinan J."/>
            <person name="Riley R."/>
            <person name="LaButti K."/>
            <person name="Andreopoulos B."/>
            <person name="Lipzen A."/>
            <person name="Chen C."/>
            <person name="Yan M."/>
            <person name="Daum C."/>
            <person name="Ng V."/>
            <person name="Clum A."/>
            <person name="Steindorff A."/>
            <person name="Ohm R.A."/>
            <person name="Martin F."/>
            <person name="Silar P."/>
            <person name="Natvig D.O."/>
            <person name="Lalanne C."/>
            <person name="Gautier V."/>
            <person name="Ament-Velasquez S.L."/>
            <person name="Kruys A."/>
            <person name="Hutchinson M.I."/>
            <person name="Powell A.J."/>
            <person name="Barry K."/>
            <person name="Miller A.N."/>
            <person name="Grigoriev I.V."/>
            <person name="Debuchy R."/>
            <person name="Gladieux P."/>
            <person name="Hiltunen Thoren M."/>
            <person name="Johannesson H."/>
        </authorList>
    </citation>
    <scope>NUCLEOTIDE SEQUENCE</scope>
    <source>
        <strain evidence="2">CBS 333.67</strain>
    </source>
</reference>
<name>A0AAJ0M4G1_9PEZI</name>
<evidence type="ECO:0000256" key="1">
    <source>
        <dbReference type="SAM" id="Phobius"/>
    </source>
</evidence>
<proteinExistence type="predicted"/>
<evidence type="ECO:0000313" key="2">
    <source>
        <dbReference type="EMBL" id="KAK3308479.1"/>
    </source>
</evidence>
<dbReference type="EMBL" id="JAUDZG010000002">
    <property type="protein sequence ID" value="KAK3308479.1"/>
    <property type="molecule type" value="Genomic_DNA"/>
</dbReference>
<dbReference type="RefSeq" id="XP_062724259.1">
    <property type="nucleotide sequence ID" value="XM_062866746.1"/>
</dbReference>